<accession>A0A8J7QIL1</accession>
<evidence type="ECO:0008006" key="3">
    <source>
        <dbReference type="Google" id="ProtNLM"/>
    </source>
</evidence>
<comment type="caution">
    <text evidence="1">The sequence shown here is derived from an EMBL/GenBank/DDBJ whole genome shotgun (WGS) entry which is preliminary data.</text>
</comment>
<dbReference type="AlphaFoldDB" id="A0A8J7QIL1"/>
<keyword evidence="2" id="KW-1185">Reference proteome</keyword>
<name>A0A8J7QIL1_9BACT</name>
<dbReference type="InterPro" id="IPR012334">
    <property type="entry name" value="Pectin_lyas_fold"/>
</dbReference>
<dbReference type="RefSeq" id="WP_207861390.1">
    <property type="nucleotide sequence ID" value="NZ_JAFREP010000024.1"/>
</dbReference>
<sequence length="478" mass="53293">MSSFVSAAGADVYDVTNPPTGYTAAIPDDNGDDFDAIDALIDMVQSKGGGTLYFPPGRYHIYDRNNEFYFRISDTPNLTLLGSDSQPLQSIISFVHRTTGDPNTYYDDKGFFIERSPYFTMRNLHLTSESAVVNGKLSQNMANGLMIRQGSPHAMIDNVDFSFFSRHGLLVRSDAVEKSDYLRVNNCRFNDIRAIDASPDHESRAAFISCQVTLGDRDNYLKGVSFTNSYITTAGFANVNNNQAFYAGFVQDLTFANNTIEGPAMQSGDNYHENRFSIFPDARGVEIWGNTFKSVGFSLHSAVEAHHNNFFNCRNFRAVGFGSKFHSNTFTIDGNVGIPYIVHLDDFTPTPEQGNPIHFFNNHFQGSNMLGIENAFRNTDGYGWLIENNTFDGIPYPILIREGGDGQHVIQNNRFYFQQGAGGGITFQIPTAINAAWNVCYLTNNHFTGFTWAFDDTLSRTFNIYDGNTHNGQPVSGE</sequence>
<dbReference type="InterPro" id="IPR011050">
    <property type="entry name" value="Pectin_lyase_fold/virulence"/>
</dbReference>
<dbReference type="SUPFAM" id="SSF51126">
    <property type="entry name" value="Pectin lyase-like"/>
    <property type="match status" value="1"/>
</dbReference>
<organism evidence="1 2">
    <name type="scientific">Acanthopleuribacter pedis</name>
    <dbReference type="NCBI Taxonomy" id="442870"/>
    <lineage>
        <taxon>Bacteria</taxon>
        <taxon>Pseudomonadati</taxon>
        <taxon>Acidobacteriota</taxon>
        <taxon>Holophagae</taxon>
        <taxon>Acanthopleuribacterales</taxon>
        <taxon>Acanthopleuribacteraceae</taxon>
        <taxon>Acanthopleuribacter</taxon>
    </lineage>
</organism>
<reference evidence="1" key="1">
    <citation type="submission" date="2021-03" db="EMBL/GenBank/DDBJ databases">
        <authorList>
            <person name="Wang G."/>
        </authorList>
    </citation>
    <scope>NUCLEOTIDE SEQUENCE</scope>
    <source>
        <strain evidence="1">KCTC 12899</strain>
    </source>
</reference>
<gene>
    <name evidence="1" type="ORF">J3U88_23240</name>
</gene>
<dbReference type="Proteomes" id="UP000664417">
    <property type="component" value="Unassembled WGS sequence"/>
</dbReference>
<evidence type="ECO:0000313" key="2">
    <source>
        <dbReference type="Proteomes" id="UP000664417"/>
    </source>
</evidence>
<evidence type="ECO:0000313" key="1">
    <source>
        <dbReference type="EMBL" id="MBO1321416.1"/>
    </source>
</evidence>
<proteinExistence type="predicted"/>
<dbReference type="EMBL" id="JAFREP010000024">
    <property type="protein sequence ID" value="MBO1321416.1"/>
    <property type="molecule type" value="Genomic_DNA"/>
</dbReference>
<dbReference type="Gene3D" id="2.160.20.10">
    <property type="entry name" value="Single-stranded right-handed beta-helix, Pectin lyase-like"/>
    <property type="match status" value="1"/>
</dbReference>
<protein>
    <recommendedName>
        <fullName evidence="3">Pectate lyase superfamily protein domain-containing protein</fullName>
    </recommendedName>
</protein>